<evidence type="ECO:0000256" key="2">
    <source>
        <dbReference type="ARBA" id="ARBA00007145"/>
    </source>
</evidence>
<name>A0A1I0RCV7_9BACT</name>
<evidence type="ECO:0000256" key="8">
    <source>
        <dbReference type="PIRNR" id="PIRNR006630"/>
    </source>
</evidence>
<evidence type="ECO:0000256" key="3">
    <source>
        <dbReference type="ARBA" id="ARBA00022598"/>
    </source>
</evidence>
<dbReference type="GO" id="GO:0004359">
    <property type="term" value="F:glutaminase activity"/>
    <property type="evidence" value="ECO:0007669"/>
    <property type="project" value="InterPro"/>
</dbReference>
<dbReference type="Pfam" id="PF02540">
    <property type="entry name" value="NAD_synthase"/>
    <property type="match status" value="1"/>
</dbReference>
<comment type="similarity">
    <text evidence="2 7 8">In the C-terminal section; belongs to the NAD synthetase family.</text>
</comment>
<organism evidence="11 12">
    <name type="scientific">Roseivirga pacifica</name>
    <dbReference type="NCBI Taxonomy" id="1267423"/>
    <lineage>
        <taxon>Bacteria</taxon>
        <taxon>Pseudomonadati</taxon>
        <taxon>Bacteroidota</taxon>
        <taxon>Cytophagia</taxon>
        <taxon>Cytophagales</taxon>
        <taxon>Roseivirgaceae</taxon>
        <taxon>Roseivirga</taxon>
    </lineage>
</organism>
<dbReference type="InterPro" id="IPR014729">
    <property type="entry name" value="Rossmann-like_a/b/a_fold"/>
</dbReference>
<dbReference type="SUPFAM" id="SSF56317">
    <property type="entry name" value="Carbon-nitrogen hydrolase"/>
    <property type="match status" value="1"/>
</dbReference>
<dbReference type="EC" id="6.3.5.1" evidence="7 8"/>
<keyword evidence="5 7" id="KW-0067">ATP-binding</keyword>
<dbReference type="InterPro" id="IPR036526">
    <property type="entry name" value="C-N_Hydrolase_sf"/>
</dbReference>
<dbReference type="PANTHER" id="PTHR23090">
    <property type="entry name" value="NH 3 /GLUTAMINE-DEPENDENT NAD + SYNTHETASE"/>
    <property type="match status" value="1"/>
</dbReference>
<feature type="domain" description="CN hydrolase" evidence="10">
    <location>
        <begin position="4"/>
        <end position="264"/>
    </location>
</feature>
<feature type="binding site" evidence="7">
    <location>
        <position position="576"/>
    </location>
    <ligand>
        <name>deamido-NAD(+)</name>
        <dbReference type="ChEBI" id="CHEBI:58437"/>
        <note>ligand shared between two neighboring subunits</note>
    </ligand>
</feature>
<feature type="binding site" evidence="7">
    <location>
        <position position="197"/>
    </location>
    <ligand>
        <name>L-glutamine</name>
        <dbReference type="ChEBI" id="CHEBI:58359"/>
    </ligand>
</feature>
<keyword evidence="3 7" id="KW-0436">Ligase</keyword>
<evidence type="ECO:0000256" key="6">
    <source>
        <dbReference type="ARBA" id="ARBA00023027"/>
    </source>
</evidence>
<dbReference type="InterPro" id="IPR022310">
    <property type="entry name" value="NAD/GMP_synthase"/>
</dbReference>
<dbReference type="EMBL" id="FOIR01000003">
    <property type="protein sequence ID" value="SEW38431.1"/>
    <property type="molecule type" value="Genomic_DNA"/>
</dbReference>
<dbReference type="STRING" id="1267423.SAMN05216290_3417"/>
<accession>A0A1I0RCV7</accession>
<feature type="binding site" evidence="7">
    <location>
        <position position="191"/>
    </location>
    <ligand>
        <name>L-glutamine</name>
        <dbReference type="ChEBI" id="CHEBI:58359"/>
    </ligand>
</feature>
<dbReference type="Gene3D" id="3.60.110.10">
    <property type="entry name" value="Carbon-nitrogen hydrolase"/>
    <property type="match status" value="1"/>
</dbReference>
<evidence type="ECO:0000256" key="1">
    <source>
        <dbReference type="ARBA" id="ARBA00005188"/>
    </source>
</evidence>
<proteinExistence type="inferred from homology"/>
<dbReference type="UniPathway" id="UPA00253">
    <property type="reaction ID" value="UER00334"/>
</dbReference>
<dbReference type="InterPro" id="IPR014445">
    <property type="entry name" value="Gln-dep_NAD_synthase"/>
</dbReference>
<dbReference type="InterPro" id="IPR003010">
    <property type="entry name" value="C-N_Hydrolase"/>
</dbReference>
<dbReference type="HAMAP" id="MF_02090">
    <property type="entry name" value="NadE_glutamine_dep"/>
    <property type="match status" value="1"/>
</dbReference>
<dbReference type="Gene3D" id="3.40.50.620">
    <property type="entry name" value="HUPs"/>
    <property type="match status" value="1"/>
</dbReference>
<evidence type="ECO:0000313" key="12">
    <source>
        <dbReference type="Proteomes" id="UP000199437"/>
    </source>
</evidence>
<evidence type="ECO:0000256" key="7">
    <source>
        <dbReference type="HAMAP-Rule" id="MF_02090"/>
    </source>
</evidence>
<protein>
    <recommendedName>
        <fullName evidence="7 8">Glutamine-dependent NAD(+) synthetase</fullName>
        <ecNumber evidence="7 8">6.3.5.1</ecNumber>
    </recommendedName>
    <alternativeName>
        <fullName evidence="7 8">NAD(+) synthase [glutamine-hydrolyzing]</fullName>
    </alternativeName>
</protein>
<dbReference type="GeneID" id="99988093"/>
<dbReference type="PROSITE" id="PS50263">
    <property type="entry name" value="CN_HYDROLASE"/>
    <property type="match status" value="1"/>
</dbReference>
<comment type="caution">
    <text evidence="7">Lacks conserved residue(s) required for the propagation of feature annotation.</text>
</comment>
<dbReference type="Proteomes" id="UP000199437">
    <property type="component" value="Unassembled WGS sequence"/>
</dbReference>
<dbReference type="GO" id="GO:0008795">
    <property type="term" value="F:NAD+ synthase activity"/>
    <property type="evidence" value="ECO:0007669"/>
    <property type="project" value="UniProtKB-UniRule"/>
</dbReference>
<reference evidence="12" key="1">
    <citation type="submission" date="2016-10" db="EMBL/GenBank/DDBJ databases">
        <authorList>
            <person name="Varghese N."/>
            <person name="Submissions S."/>
        </authorList>
    </citation>
    <scope>NUCLEOTIDE SEQUENCE [LARGE SCALE GENOMIC DNA]</scope>
    <source>
        <strain evidence="12">CGMCC 1.12402</strain>
    </source>
</reference>
<dbReference type="NCBIfam" id="TIGR00552">
    <property type="entry name" value="nadE"/>
    <property type="match status" value="1"/>
</dbReference>
<sequence length="613" mass="69337">MRSYRIAGATVNQTPLDWSNNIAHLKQVIKLAKEAKVEILCLPELAITAYGCEDLFLSEWLPEKAKSFLPALIAETEGILTTLNLPIRHEGKLYNCSVVVQNKAILGVYAKQYMALDGVHYEPRWFNPWPVGVVKEIELFGESYPIGDITFDIEDWKLGFEICEDAWRGKDRPACRLFEKGVNLILNPSASHFAMGKTWDRHDLISNSSAFFECTYVYANLLGNEAGRMIYDGEIMIAQHGKMHLRSELLSFEDVHVDWVDIAPDQSIAPSPEKVAPVIPKEEEFPQAAALALYDYLRKSRSNGYTLSLSGGADSATCAVMVAEMVRRGVSEIGKTAFLSKINRADWEGLTEKEIVGKLFNTAYQGTVNSSDTTLNAAKTLAESIGAKFYNWTIDDSVKAYTDTIEDVLERKLTWEQDDLALQNIQARARSPIIWMLTNITNTLLLTTSNRSEGDVGYATMDGDTSGSLAPISSVDKHYIRQWLHYAEKELGYSGLAPINVLPPTAELRPSDQKQTDEDDLMPYHIMVEIERLAIKDHRSPKEVFELLVKEDLEPADLLKTHIIKFYKLWSRNQWKRERLAPAFHLDEFNVDPRTWCRFPILSAGFIEELQEL</sequence>
<dbReference type="RefSeq" id="WP_090260114.1">
    <property type="nucleotide sequence ID" value="NZ_FOIR01000003.1"/>
</dbReference>
<feature type="active site" description="For glutaminase activity" evidence="7">
    <location>
        <position position="111"/>
    </location>
</feature>
<feature type="active site" description="Nucleophile; for glutaminase activity" evidence="7">
    <location>
        <position position="163"/>
    </location>
</feature>
<evidence type="ECO:0000313" key="11">
    <source>
        <dbReference type="EMBL" id="SEW38431.1"/>
    </source>
</evidence>
<dbReference type="OrthoDB" id="9803818at2"/>
<feature type="binding site" evidence="7">
    <location>
        <position position="424"/>
    </location>
    <ligand>
        <name>deamido-NAD(+)</name>
        <dbReference type="ChEBI" id="CHEBI:58437"/>
        <note>ligand shared between two neighboring subunits</note>
    </ligand>
</feature>
<evidence type="ECO:0000256" key="5">
    <source>
        <dbReference type="ARBA" id="ARBA00022840"/>
    </source>
</evidence>
<dbReference type="InterPro" id="IPR003694">
    <property type="entry name" value="NAD_synthase"/>
</dbReference>
<feature type="binding site" evidence="7">
    <location>
        <position position="453"/>
    </location>
    <ligand>
        <name>deamido-NAD(+)</name>
        <dbReference type="ChEBI" id="CHEBI:58437"/>
        <note>ligand shared between two neighboring subunits</note>
    </ligand>
</feature>
<dbReference type="GO" id="GO:0003952">
    <property type="term" value="F:NAD+ synthase (glutamine-hydrolyzing) activity"/>
    <property type="evidence" value="ECO:0007669"/>
    <property type="project" value="UniProtKB-UniRule"/>
</dbReference>
<dbReference type="SUPFAM" id="SSF52402">
    <property type="entry name" value="Adenine nucleotide alpha hydrolases-like"/>
    <property type="match status" value="1"/>
</dbReference>
<evidence type="ECO:0000256" key="9">
    <source>
        <dbReference type="RuleBase" id="RU003811"/>
    </source>
</evidence>
<keyword evidence="12" id="KW-1185">Reference proteome</keyword>
<dbReference type="GO" id="GO:0009435">
    <property type="term" value="P:NAD+ biosynthetic process"/>
    <property type="evidence" value="ECO:0007669"/>
    <property type="project" value="UniProtKB-UniRule"/>
</dbReference>
<dbReference type="Pfam" id="PF00795">
    <property type="entry name" value="CN_hydrolase"/>
    <property type="match status" value="1"/>
</dbReference>
<gene>
    <name evidence="7" type="primary">nadE</name>
    <name evidence="11" type="ORF">SAMN05216290_3417</name>
</gene>
<keyword evidence="6 7" id="KW-0520">NAD</keyword>
<dbReference type="AlphaFoldDB" id="A0A1I0RCV7"/>
<keyword evidence="4 7" id="KW-0547">Nucleotide-binding</keyword>
<feature type="binding site" evidence="7">
    <location>
        <position position="448"/>
    </location>
    <ligand>
        <name>ATP</name>
        <dbReference type="ChEBI" id="CHEBI:30616"/>
    </ligand>
</feature>
<dbReference type="GO" id="GO:0005524">
    <property type="term" value="F:ATP binding"/>
    <property type="evidence" value="ECO:0007669"/>
    <property type="project" value="UniProtKB-UniRule"/>
</dbReference>
<dbReference type="CDD" id="cd07570">
    <property type="entry name" value="GAT_Gln-NAD-synth"/>
    <property type="match status" value="1"/>
</dbReference>
<comment type="function">
    <text evidence="7">Catalyzes the ATP-dependent amidation of deamido-NAD to form NAD. Uses L-glutamine as a nitrogen source.</text>
</comment>
<dbReference type="PIRSF" id="PIRSF006630">
    <property type="entry name" value="NADS_GAT"/>
    <property type="match status" value="1"/>
</dbReference>
<evidence type="ECO:0000259" key="10">
    <source>
        <dbReference type="PROSITE" id="PS50263"/>
    </source>
</evidence>
<comment type="similarity">
    <text evidence="9">Belongs to the NAD synthetase family.</text>
</comment>
<feature type="active site" description="Proton acceptor; for glutaminase activity" evidence="7">
    <location>
        <position position="44"/>
    </location>
</feature>
<comment type="pathway">
    <text evidence="1 7 8">Cofactor biosynthesis; NAD(+) biosynthesis; NAD(+) from deamido-NAD(+) (L-Gln route): step 1/1.</text>
</comment>
<dbReference type="PANTHER" id="PTHR23090:SF9">
    <property type="entry name" value="GLUTAMINE-DEPENDENT NAD(+) SYNTHETASE"/>
    <property type="match status" value="1"/>
</dbReference>
<evidence type="ECO:0000256" key="4">
    <source>
        <dbReference type="ARBA" id="ARBA00022741"/>
    </source>
</evidence>
<dbReference type="CDD" id="cd00553">
    <property type="entry name" value="NAD_synthase"/>
    <property type="match status" value="1"/>
</dbReference>
<comment type="catalytic activity">
    <reaction evidence="7 8">
        <text>deamido-NAD(+) + L-glutamine + ATP + H2O = L-glutamate + AMP + diphosphate + NAD(+) + H(+)</text>
        <dbReference type="Rhea" id="RHEA:24384"/>
        <dbReference type="ChEBI" id="CHEBI:15377"/>
        <dbReference type="ChEBI" id="CHEBI:15378"/>
        <dbReference type="ChEBI" id="CHEBI:29985"/>
        <dbReference type="ChEBI" id="CHEBI:30616"/>
        <dbReference type="ChEBI" id="CHEBI:33019"/>
        <dbReference type="ChEBI" id="CHEBI:57540"/>
        <dbReference type="ChEBI" id="CHEBI:58359"/>
        <dbReference type="ChEBI" id="CHEBI:58437"/>
        <dbReference type="ChEBI" id="CHEBI:456215"/>
        <dbReference type="EC" id="6.3.5.1"/>
    </reaction>
</comment>
<dbReference type="GO" id="GO:0005737">
    <property type="term" value="C:cytoplasm"/>
    <property type="evidence" value="ECO:0007669"/>
    <property type="project" value="InterPro"/>
</dbReference>